<keyword evidence="3" id="KW-1185">Reference proteome</keyword>
<protein>
    <submittedName>
        <fullName evidence="2">ABC transporter permease</fullName>
    </submittedName>
</protein>
<feature type="transmembrane region" description="Helical" evidence="1">
    <location>
        <begin position="57"/>
        <end position="76"/>
    </location>
</feature>
<dbReference type="Pfam" id="PF12730">
    <property type="entry name" value="ABC2_membrane_4"/>
    <property type="match status" value="1"/>
</dbReference>
<feature type="transmembrane region" description="Helical" evidence="1">
    <location>
        <begin position="215"/>
        <end position="236"/>
    </location>
</feature>
<evidence type="ECO:0000256" key="1">
    <source>
        <dbReference type="SAM" id="Phobius"/>
    </source>
</evidence>
<sequence length="242" mass="27934">MTYNRIWIAEWMKLRWSIILSLIWIGPLLGAINSIASRSLALNLGNEWLVLWMAGSFQYAYLSIPIMTGVFVALICRSEHLNGGWKQLLSYPVYRYQVYLVKYFIAVSLVCMMQILFFIMIILMGLYVGISDPIPWTQFLKKVGLACLATLPLAALQMWVSYQWKNFAAPLALNIVFTIPVVLVSSSEKIGAWYPWSQPYLSMVLYDMHKNQVPYSFYTIIGCGFVLLLMIGMVHFQRRDWV</sequence>
<evidence type="ECO:0000313" key="3">
    <source>
        <dbReference type="Proteomes" id="UP000661691"/>
    </source>
</evidence>
<gene>
    <name evidence="2" type="ORF">IC620_00010</name>
</gene>
<keyword evidence="1" id="KW-0812">Transmembrane</keyword>
<organism evidence="2 3">
    <name type="scientific">Polycladospora coralii</name>
    <dbReference type="NCBI Taxonomy" id="2771432"/>
    <lineage>
        <taxon>Bacteria</taxon>
        <taxon>Bacillati</taxon>
        <taxon>Bacillota</taxon>
        <taxon>Bacilli</taxon>
        <taxon>Bacillales</taxon>
        <taxon>Thermoactinomycetaceae</taxon>
        <taxon>Polycladospora</taxon>
    </lineage>
</organism>
<comment type="caution">
    <text evidence="2">The sequence shown here is derived from an EMBL/GenBank/DDBJ whole genome shotgun (WGS) entry which is preliminary data.</text>
</comment>
<evidence type="ECO:0000313" key="2">
    <source>
        <dbReference type="EMBL" id="MBD1370743.1"/>
    </source>
</evidence>
<dbReference type="Proteomes" id="UP000661691">
    <property type="component" value="Unassembled WGS sequence"/>
</dbReference>
<keyword evidence="1" id="KW-0472">Membrane</keyword>
<keyword evidence="1" id="KW-1133">Transmembrane helix</keyword>
<feature type="transmembrane region" description="Helical" evidence="1">
    <location>
        <begin position="171"/>
        <end position="195"/>
    </location>
</feature>
<dbReference type="RefSeq" id="WP_191139344.1">
    <property type="nucleotide sequence ID" value="NZ_JACXAG020000002.1"/>
</dbReference>
<feature type="transmembrane region" description="Helical" evidence="1">
    <location>
        <begin position="103"/>
        <end position="127"/>
    </location>
</feature>
<dbReference type="CDD" id="cd21809">
    <property type="entry name" value="ABC-2_lan_permease-like"/>
    <property type="match status" value="1"/>
</dbReference>
<proteinExistence type="predicted"/>
<dbReference type="AlphaFoldDB" id="A0A926NC70"/>
<name>A0A926NC70_9BACL</name>
<accession>A0A926NC70</accession>
<dbReference type="EMBL" id="JACXAH010000001">
    <property type="protein sequence ID" value="MBD1370743.1"/>
    <property type="molecule type" value="Genomic_DNA"/>
</dbReference>
<reference evidence="2" key="1">
    <citation type="submission" date="2020-09" db="EMBL/GenBank/DDBJ databases">
        <title>A novel bacterium of genus Hazenella, isolated from South China Sea.</title>
        <authorList>
            <person name="Huang H."/>
            <person name="Mo K."/>
            <person name="Hu Y."/>
        </authorList>
    </citation>
    <scope>NUCLEOTIDE SEQUENCE</scope>
    <source>
        <strain evidence="2">IB182357</strain>
    </source>
</reference>
<feature type="transmembrane region" description="Helical" evidence="1">
    <location>
        <begin position="139"/>
        <end position="159"/>
    </location>
</feature>